<keyword evidence="1 9" id="KW-0732">Signal</keyword>
<gene>
    <name evidence="10" type="ORF">SAJA_06500</name>
</gene>
<dbReference type="Proteomes" id="UP000285310">
    <property type="component" value="Unassembled WGS sequence"/>
</dbReference>
<dbReference type="InterPro" id="IPR011990">
    <property type="entry name" value="TPR-like_helical_dom_sf"/>
</dbReference>
<evidence type="ECO:0000256" key="2">
    <source>
        <dbReference type="ARBA" id="ARBA00022960"/>
    </source>
</evidence>
<dbReference type="InterPro" id="IPR028082">
    <property type="entry name" value="Peripla_BP_I"/>
</dbReference>
<reference evidence="10 11" key="1">
    <citation type="submission" date="2013-10" db="EMBL/GenBank/DDBJ databases">
        <title>Salinisphaera japonica YTM-1 Genome Sequencing.</title>
        <authorList>
            <person name="Lai Q."/>
            <person name="Li C."/>
            <person name="Shao Z."/>
        </authorList>
    </citation>
    <scope>NUCLEOTIDE SEQUENCE [LARGE SCALE GENOMIC DNA]</scope>
    <source>
        <strain evidence="10 11">YTM-1</strain>
    </source>
</reference>
<dbReference type="FunCoup" id="A0A423PUZ0">
    <property type="interactions" value="69"/>
</dbReference>
<evidence type="ECO:0000256" key="1">
    <source>
        <dbReference type="ARBA" id="ARBA00022729"/>
    </source>
</evidence>
<dbReference type="GO" id="GO:0009252">
    <property type="term" value="P:peptidoglycan biosynthetic process"/>
    <property type="evidence" value="ECO:0007669"/>
    <property type="project" value="UniProtKB-KW"/>
</dbReference>
<sequence length="659" mass="69714">MIRLNGGAGTRAGLFCIGLLMLFVAGCASQNAGPGTAGGEARLSPADAAQRAADQGDYAEAAARYGEAAGRTTNADTQRMYRLEAGLAAAQAGDVQTARQMLASLDPSTLGPVDHARYNLAQREIAIADMAPGKALANLPPPAKNTAPAVAERVWEKRAQIQFSANRPVEGIAALVQRGAWLERQTAVQANDERTYDAAADAIGLGIGPDSTDAANADDTVRGWLALADIGQRAFSDRSQRDDALAEWQQTYRGHPANRFVLADQFDYQGTMAVQPVTRGGVNTAGSAAAKPSSDQVALALPMSGAFKNAAGAIRDGFTFAYRNNTGGLPSPISYDSSNLNAQALAQRAENDGIGILVGPLDKDKVAAMARQQLPMPEIGLNTIDEPVRRDGFYQFGLDPADEAASAARHAVDEGDRNAIALVPQGDWGDRVLDGFRDALNAESGQLVDYRTYNSDTHDHSQAIQAVLGRGNQANADVIFVAGQPTQARLIRSQLKYYHAGDLPMVTTSHAYAGQPDPDSDIDLNGVNFVDMPWVLGNGGTIARLRQEAASTYGSSATDYARLFAMGMDAWVLARRVAKAELSADEPLEGMTGVLAPRSDGHITRYLGWAVFRNGRPQTLSMPSTADVRAMPSSRAPSRGSDYRTNTAPTQGNVGAGLN</sequence>
<evidence type="ECO:0000256" key="7">
    <source>
        <dbReference type="ARBA" id="ARBA00023288"/>
    </source>
</evidence>
<evidence type="ECO:0000256" key="3">
    <source>
        <dbReference type="ARBA" id="ARBA00022984"/>
    </source>
</evidence>
<dbReference type="AlphaFoldDB" id="A0A423PUZ0"/>
<dbReference type="PANTHER" id="PTHR38038:SF1">
    <property type="entry name" value="PENICILLIN-BINDING PROTEIN ACTIVATOR LPOA"/>
    <property type="match status" value="1"/>
</dbReference>
<evidence type="ECO:0000256" key="9">
    <source>
        <dbReference type="SAM" id="SignalP"/>
    </source>
</evidence>
<organism evidence="10 11">
    <name type="scientific">Salinisphaera japonica YTM-1</name>
    <dbReference type="NCBI Taxonomy" id="1209778"/>
    <lineage>
        <taxon>Bacteria</taxon>
        <taxon>Pseudomonadati</taxon>
        <taxon>Pseudomonadota</taxon>
        <taxon>Gammaproteobacteria</taxon>
        <taxon>Salinisphaerales</taxon>
        <taxon>Salinisphaeraceae</taxon>
        <taxon>Salinisphaera</taxon>
    </lineage>
</organism>
<name>A0A423PUZ0_9GAMM</name>
<evidence type="ECO:0008006" key="12">
    <source>
        <dbReference type="Google" id="ProtNLM"/>
    </source>
</evidence>
<evidence type="ECO:0000256" key="5">
    <source>
        <dbReference type="ARBA" id="ARBA00023139"/>
    </source>
</evidence>
<dbReference type="GO" id="GO:0030234">
    <property type="term" value="F:enzyme regulator activity"/>
    <property type="evidence" value="ECO:0007669"/>
    <property type="project" value="TreeGrafter"/>
</dbReference>
<keyword evidence="4" id="KW-0472">Membrane</keyword>
<evidence type="ECO:0000313" key="10">
    <source>
        <dbReference type="EMBL" id="ROO29417.1"/>
    </source>
</evidence>
<dbReference type="CDD" id="cd06339">
    <property type="entry name" value="PBP1_YraM_LppC_lipoprotein-like"/>
    <property type="match status" value="1"/>
</dbReference>
<dbReference type="Gene3D" id="1.25.40.650">
    <property type="match status" value="1"/>
</dbReference>
<dbReference type="Pfam" id="PF04348">
    <property type="entry name" value="LppC"/>
    <property type="match status" value="1"/>
</dbReference>
<feature type="signal peptide" evidence="9">
    <location>
        <begin position="1"/>
        <end position="32"/>
    </location>
</feature>
<dbReference type="GO" id="GO:0031241">
    <property type="term" value="C:periplasmic side of cell outer membrane"/>
    <property type="evidence" value="ECO:0007669"/>
    <property type="project" value="TreeGrafter"/>
</dbReference>
<proteinExistence type="predicted"/>
<dbReference type="SUPFAM" id="SSF53822">
    <property type="entry name" value="Periplasmic binding protein-like I"/>
    <property type="match status" value="1"/>
</dbReference>
<dbReference type="EMBL" id="AYKG01000015">
    <property type="protein sequence ID" value="ROO29417.1"/>
    <property type="molecule type" value="Genomic_DNA"/>
</dbReference>
<dbReference type="PROSITE" id="PS51257">
    <property type="entry name" value="PROKAR_LIPOPROTEIN"/>
    <property type="match status" value="1"/>
</dbReference>
<evidence type="ECO:0000256" key="4">
    <source>
        <dbReference type="ARBA" id="ARBA00023136"/>
    </source>
</evidence>
<dbReference type="InParanoid" id="A0A423PUZ0"/>
<keyword evidence="5" id="KW-0564">Palmitate</keyword>
<accession>A0A423PUZ0</accession>
<dbReference type="InterPro" id="IPR007443">
    <property type="entry name" value="LpoA"/>
</dbReference>
<feature type="region of interest" description="Disordered" evidence="8">
    <location>
        <begin position="620"/>
        <end position="659"/>
    </location>
</feature>
<dbReference type="PANTHER" id="PTHR38038">
    <property type="entry name" value="PENICILLIN-BINDING PROTEIN ACTIVATOR LPOA"/>
    <property type="match status" value="1"/>
</dbReference>
<evidence type="ECO:0000256" key="6">
    <source>
        <dbReference type="ARBA" id="ARBA00023237"/>
    </source>
</evidence>
<comment type="caution">
    <text evidence="10">The sequence shown here is derived from an EMBL/GenBank/DDBJ whole genome shotgun (WGS) entry which is preliminary data.</text>
</comment>
<feature type="compositionally biased region" description="Polar residues" evidence="8">
    <location>
        <begin position="643"/>
        <end position="653"/>
    </location>
</feature>
<protein>
    <recommendedName>
        <fullName evidence="12">LppC family lipoprotein</fullName>
    </recommendedName>
</protein>
<keyword evidence="2" id="KW-0133">Cell shape</keyword>
<evidence type="ECO:0000313" key="11">
    <source>
        <dbReference type="Proteomes" id="UP000285310"/>
    </source>
</evidence>
<keyword evidence="7" id="KW-0449">Lipoprotein</keyword>
<dbReference type="Gene3D" id="3.40.50.2300">
    <property type="match status" value="2"/>
</dbReference>
<evidence type="ECO:0000256" key="8">
    <source>
        <dbReference type="SAM" id="MobiDB-lite"/>
    </source>
</evidence>
<feature type="chain" id="PRO_5019310923" description="LppC family lipoprotein" evidence="9">
    <location>
        <begin position="33"/>
        <end position="659"/>
    </location>
</feature>
<keyword evidence="6" id="KW-0998">Cell outer membrane</keyword>
<keyword evidence="11" id="KW-1185">Reference proteome</keyword>
<dbReference type="GO" id="GO:0008360">
    <property type="term" value="P:regulation of cell shape"/>
    <property type="evidence" value="ECO:0007669"/>
    <property type="project" value="UniProtKB-KW"/>
</dbReference>
<dbReference type="Gene3D" id="1.25.40.10">
    <property type="entry name" value="Tetratricopeptide repeat domain"/>
    <property type="match status" value="1"/>
</dbReference>
<keyword evidence="3" id="KW-0573">Peptidoglycan synthesis</keyword>